<dbReference type="InterPro" id="IPR041367">
    <property type="entry name" value="Znf-CCCH_4"/>
</dbReference>
<comment type="caution">
    <text evidence="8">The sequence shown here is derived from an EMBL/GenBank/DDBJ whole genome shotgun (WGS) entry which is preliminary data.</text>
</comment>
<dbReference type="InterPro" id="IPR045124">
    <property type="entry name" value="Su(sable)-like"/>
</dbReference>
<dbReference type="GO" id="GO:0008270">
    <property type="term" value="F:zinc ion binding"/>
    <property type="evidence" value="ECO:0007669"/>
    <property type="project" value="UniProtKB-KW"/>
</dbReference>
<keyword evidence="2" id="KW-0677">Repeat</keyword>
<dbReference type="Pfam" id="PF18044">
    <property type="entry name" value="zf-CCCH_4"/>
    <property type="match status" value="1"/>
</dbReference>
<keyword evidence="1 5" id="KW-0479">Metal-binding</keyword>
<dbReference type="GO" id="GO:0045892">
    <property type="term" value="P:negative regulation of DNA-templated transcription"/>
    <property type="evidence" value="ECO:0007669"/>
    <property type="project" value="InterPro"/>
</dbReference>
<dbReference type="PANTHER" id="PTHR13119">
    <property type="entry name" value="ZINC FINGER CCCH DOMAIN-CONTAINING PROTEI"/>
    <property type="match status" value="1"/>
</dbReference>
<feature type="zinc finger region" description="C3H1-type" evidence="5">
    <location>
        <begin position="484"/>
        <end position="508"/>
    </location>
</feature>
<protein>
    <submittedName>
        <fullName evidence="8">Zf-CCCH domain-containing protein</fullName>
    </submittedName>
</protein>
<dbReference type="OrthoDB" id="411372at2759"/>
<dbReference type="GO" id="GO:0005634">
    <property type="term" value="C:nucleus"/>
    <property type="evidence" value="ECO:0007669"/>
    <property type="project" value="TreeGrafter"/>
</dbReference>
<keyword evidence="3 5" id="KW-0863">Zinc-finger</keyword>
<gene>
    <name evidence="8" type="ORF">CFOL_v3_24855</name>
</gene>
<feature type="domain" description="C3H1-type" evidence="7">
    <location>
        <begin position="484"/>
        <end position="508"/>
    </location>
</feature>
<feature type="zinc finger region" description="C3H1-type" evidence="5">
    <location>
        <begin position="455"/>
        <end position="482"/>
    </location>
</feature>
<feature type="zinc finger region" description="C3H1-type" evidence="5">
    <location>
        <begin position="509"/>
        <end position="537"/>
    </location>
</feature>
<dbReference type="PROSITE" id="PS50103">
    <property type="entry name" value="ZF_C3H1"/>
    <property type="match status" value="3"/>
</dbReference>
<dbReference type="PANTHER" id="PTHR13119:SF12">
    <property type="entry name" value="PROTEIN SUPPRESSOR OF SABLE"/>
    <property type="match status" value="1"/>
</dbReference>
<feature type="region of interest" description="Disordered" evidence="6">
    <location>
        <begin position="410"/>
        <end position="434"/>
    </location>
</feature>
<evidence type="ECO:0000256" key="5">
    <source>
        <dbReference type="PROSITE-ProRule" id="PRU00723"/>
    </source>
</evidence>
<evidence type="ECO:0000313" key="8">
    <source>
        <dbReference type="EMBL" id="GAV81400.1"/>
    </source>
</evidence>
<evidence type="ECO:0000256" key="2">
    <source>
        <dbReference type="ARBA" id="ARBA00022737"/>
    </source>
</evidence>
<dbReference type="STRING" id="3775.A0A1Q3CMC3"/>
<evidence type="ECO:0000256" key="3">
    <source>
        <dbReference type="ARBA" id="ARBA00022771"/>
    </source>
</evidence>
<proteinExistence type="predicted"/>
<evidence type="ECO:0000313" key="9">
    <source>
        <dbReference type="Proteomes" id="UP000187406"/>
    </source>
</evidence>
<feature type="domain" description="C3H1-type" evidence="7">
    <location>
        <begin position="455"/>
        <end position="482"/>
    </location>
</feature>
<dbReference type="InParanoid" id="A0A1Q3CMC3"/>
<keyword evidence="4 5" id="KW-0862">Zinc</keyword>
<feature type="region of interest" description="Disordered" evidence="6">
    <location>
        <begin position="850"/>
        <end position="869"/>
    </location>
</feature>
<evidence type="ECO:0000256" key="6">
    <source>
        <dbReference type="SAM" id="MobiDB-lite"/>
    </source>
</evidence>
<organism evidence="8 9">
    <name type="scientific">Cephalotus follicularis</name>
    <name type="common">Albany pitcher plant</name>
    <dbReference type="NCBI Taxonomy" id="3775"/>
    <lineage>
        <taxon>Eukaryota</taxon>
        <taxon>Viridiplantae</taxon>
        <taxon>Streptophyta</taxon>
        <taxon>Embryophyta</taxon>
        <taxon>Tracheophyta</taxon>
        <taxon>Spermatophyta</taxon>
        <taxon>Magnoliopsida</taxon>
        <taxon>eudicotyledons</taxon>
        <taxon>Gunneridae</taxon>
        <taxon>Pentapetalae</taxon>
        <taxon>rosids</taxon>
        <taxon>fabids</taxon>
        <taxon>Oxalidales</taxon>
        <taxon>Cephalotaceae</taxon>
        <taxon>Cephalotus</taxon>
    </lineage>
</organism>
<dbReference type="SMART" id="SM00356">
    <property type="entry name" value="ZnF_C3H1"/>
    <property type="match status" value="3"/>
</dbReference>
<dbReference type="EMBL" id="BDDD01002392">
    <property type="protein sequence ID" value="GAV81400.1"/>
    <property type="molecule type" value="Genomic_DNA"/>
</dbReference>
<dbReference type="SUPFAM" id="SSF90229">
    <property type="entry name" value="CCCH zinc finger"/>
    <property type="match status" value="1"/>
</dbReference>
<dbReference type="Proteomes" id="UP000187406">
    <property type="component" value="Unassembled WGS sequence"/>
</dbReference>
<reference evidence="9" key="1">
    <citation type="submission" date="2016-04" db="EMBL/GenBank/DDBJ databases">
        <title>Cephalotus genome sequencing.</title>
        <authorList>
            <person name="Fukushima K."/>
            <person name="Hasebe M."/>
            <person name="Fang X."/>
        </authorList>
    </citation>
    <scope>NUCLEOTIDE SEQUENCE [LARGE SCALE GENOMIC DNA]</scope>
    <source>
        <strain evidence="9">cv. St1</strain>
    </source>
</reference>
<feature type="domain" description="C3H1-type" evidence="7">
    <location>
        <begin position="509"/>
        <end position="537"/>
    </location>
</feature>
<dbReference type="GO" id="GO:0003723">
    <property type="term" value="F:RNA binding"/>
    <property type="evidence" value="ECO:0007669"/>
    <property type="project" value="InterPro"/>
</dbReference>
<dbReference type="AlphaFoldDB" id="A0A1Q3CMC3"/>
<name>A0A1Q3CMC3_CEPFO</name>
<feature type="compositionally biased region" description="Basic residues" evidence="6">
    <location>
        <begin position="424"/>
        <end position="434"/>
    </location>
</feature>
<evidence type="ECO:0000256" key="4">
    <source>
        <dbReference type="ARBA" id="ARBA00022833"/>
    </source>
</evidence>
<feature type="region of interest" description="Disordered" evidence="6">
    <location>
        <begin position="775"/>
        <end position="804"/>
    </location>
</feature>
<accession>A0A1Q3CMC3</accession>
<evidence type="ECO:0000256" key="1">
    <source>
        <dbReference type="ARBA" id="ARBA00022723"/>
    </source>
</evidence>
<dbReference type="FunCoup" id="A0A1Q3CMC3">
    <property type="interactions" value="627"/>
</dbReference>
<sequence>MEGKSEMEKSKDETLALCSCGDRGSHLKSETYRTLARIISHCYGHSQVLLGTPQIHPHLLSPDNGGTELGQLATERGLRESGELVTSDGTGPESLSPQETAAVAESYEAFGFQDTGFSDTRMVIDEIDHLLATEENEYLLKQMDVIVDNGTEGTDSQDKELGREQVLMNELMQIITGKEELLHDNNSNHMFSLLDKNQNGDCVVASVINLEENFDNRQIVMEKPGGVGELLVDEEQCSQKIAVVFDSSVDNGRMNEVPKASDKSSSLKTNALAVQFQIPQKEMDTKISMCTSGTVGSLSGLSEDSENEEGEVSGDDDVAVVSEEKKADSMEVSKDVIGEKEFALNEQCGVNSKHSLPNSAILDSANNASNSGKVEPKGHVRNLLYYGEILEHSTVGNLEMSLNSKQDAGICNKRKRGTPSQERKVKKKQRERKKRAIKNQRLGNKRLKLDTVLKPKTVSICRHYLKGRCQEGDKCKFSHDAVPLTKSKPCCHFARHSCMKGDHCPFDHQLSKYLCSNFEAKGFCSRGDDCMFSHKITFKEDAPSPSNACKSELKPASFLENLNVKTQPNTGGASHQNASALSNSVRGFSYKNSEKNMVEALLKSPASALAPRGISFLSVGKSSGMESSKVKQVNLSPKRNEIVKVGNQTDSNALGTVQSMIEIPKRTPLAVVPKGINFLSFGNAPLKDYSIKRTASLSLSGEDCTKPSLFTNLSVFKQACSTPNDKDKFKIGNQAFQSPSSTLHKSNETLMKSGPAMPLQGMDFLSKRHGLPSGSINGINGSVQESQNASDKHQNSPSSLPAYPLSFGQSRDHFVCGHFKNTPNSAEKALMSTLAFAEKFEFQMKINRGTVSTGNHNKTGNSYGSSQND</sequence>
<keyword evidence="9" id="KW-1185">Reference proteome</keyword>
<dbReference type="InterPro" id="IPR000571">
    <property type="entry name" value="Znf_CCCH"/>
</dbReference>
<evidence type="ECO:0000259" key="7">
    <source>
        <dbReference type="PROSITE" id="PS50103"/>
    </source>
</evidence>
<feature type="compositionally biased region" description="Polar residues" evidence="6">
    <location>
        <begin position="775"/>
        <end position="799"/>
    </location>
</feature>
<dbReference type="InterPro" id="IPR036855">
    <property type="entry name" value="Znf_CCCH_sf"/>
</dbReference>
<dbReference type="Gene3D" id="4.10.1000.10">
    <property type="entry name" value="Zinc finger, CCCH-type"/>
    <property type="match status" value="1"/>
</dbReference>